<dbReference type="EMBL" id="AFCJ01001910">
    <property type="protein sequence ID" value="EHC33380.1"/>
    <property type="molecule type" value="Genomic_DNA"/>
</dbReference>
<proteinExistence type="predicted"/>
<name>G5LTE6_SALET</name>
<dbReference type="AlphaFoldDB" id="G5LTE6"/>
<reference evidence="1 2" key="1">
    <citation type="journal article" date="2011" name="BMC Genomics">
        <title>Genome sequencing reveals diversification of virulence factor content and possible host adaptation in distinct subpopulations of Salmonella enterica.</title>
        <authorList>
            <person name="den Bakker H.C."/>
            <person name="Moreno Switt A.I."/>
            <person name="Govoni G."/>
            <person name="Cummings C.A."/>
            <person name="Ranieri M.L."/>
            <person name="Degoricija L."/>
            <person name="Hoelzer K."/>
            <person name="Rodriguez-Rivera L.D."/>
            <person name="Brown S."/>
            <person name="Bolchacova E."/>
            <person name="Furtado M.R."/>
            <person name="Wiedmann M."/>
        </authorList>
    </citation>
    <scope>NUCLEOTIDE SEQUENCE [LARGE SCALE GENOMIC DNA]</scope>
    <source>
        <strain evidence="1 2">R6-377</strain>
    </source>
</reference>
<organism evidence="1 2">
    <name type="scientific">Salmonella enterica subsp. enterica serovar Alachua str. R6-377</name>
    <dbReference type="NCBI Taxonomy" id="913241"/>
    <lineage>
        <taxon>Bacteria</taxon>
        <taxon>Pseudomonadati</taxon>
        <taxon>Pseudomonadota</taxon>
        <taxon>Gammaproteobacteria</taxon>
        <taxon>Enterobacterales</taxon>
        <taxon>Enterobacteriaceae</taxon>
        <taxon>Salmonella</taxon>
    </lineage>
</organism>
<gene>
    <name evidence="1" type="ORF">LTSEALA_4400</name>
</gene>
<evidence type="ECO:0000313" key="1">
    <source>
        <dbReference type="EMBL" id="EHC33380.1"/>
    </source>
</evidence>
<comment type="caution">
    <text evidence="1">The sequence shown here is derived from an EMBL/GenBank/DDBJ whole genome shotgun (WGS) entry which is preliminary data.</text>
</comment>
<protein>
    <submittedName>
        <fullName evidence="1">Uncharacterized protein</fullName>
    </submittedName>
</protein>
<evidence type="ECO:0000313" key="2">
    <source>
        <dbReference type="Proteomes" id="UP000004642"/>
    </source>
</evidence>
<accession>G5LTE6</accession>
<dbReference type="Proteomes" id="UP000004642">
    <property type="component" value="Unassembled WGS sequence"/>
</dbReference>
<sequence>MGTVVMHIVKIKRYLELAICRPGKEIQATVFGEKIVSHFNDGRNGGINKDIIKSCAIG</sequence>